<feature type="signal peptide" evidence="1">
    <location>
        <begin position="1"/>
        <end position="22"/>
    </location>
</feature>
<evidence type="ECO:0000256" key="1">
    <source>
        <dbReference type="SAM" id="SignalP"/>
    </source>
</evidence>
<organism evidence="2 3">
    <name type="scientific">Candidatus Tanganyikabacteria bacterium</name>
    <dbReference type="NCBI Taxonomy" id="2961651"/>
    <lineage>
        <taxon>Bacteria</taxon>
        <taxon>Bacillati</taxon>
        <taxon>Candidatus Sericytochromatia</taxon>
        <taxon>Candidatus Tanganyikabacteria</taxon>
    </lineage>
</organism>
<feature type="chain" id="PRO_5037267751" description="Transporter" evidence="1">
    <location>
        <begin position="23"/>
        <end position="249"/>
    </location>
</feature>
<keyword evidence="1" id="KW-0732">Signal</keyword>
<gene>
    <name evidence="2" type="ORF">FJZ00_02885</name>
</gene>
<proteinExistence type="predicted"/>
<evidence type="ECO:0000313" key="3">
    <source>
        <dbReference type="Proteomes" id="UP000703893"/>
    </source>
</evidence>
<evidence type="ECO:0000313" key="2">
    <source>
        <dbReference type="EMBL" id="MBM3274072.1"/>
    </source>
</evidence>
<accession>A0A937X3E6</accession>
<name>A0A937X3E6_9BACT</name>
<evidence type="ECO:0008006" key="4">
    <source>
        <dbReference type="Google" id="ProtNLM"/>
    </source>
</evidence>
<comment type="caution">
    <text evidence="2">The sequence shown here is derived from an EMBL/GenBank/DDBJ whole genome shotgun (WGS) entry which is preliminary data.</text>
</comment>
<dbReference type="Proteomes" id="UP000703893">
    <property type="component" value="Unassembled WGS sequence"/>
</dbReference>
<dbReference type="AlphaFoldDB" id="A0A937X3E6"/>
<dbReference type="EMBL" id="VGJX01000114">
    <property type="protein sequence ID" value="MBM3274072.1"/>
    <property type="molecule type" value="Genomic_DNA"/>
</dbReference>
<sequence>MTPRTLGAAVLAWSLSALPAFAGAVDTWGPTDNVTPGPVEAGRFGLDARSTFGLSTTSFSYPTYILYAGLPMDSEINLGIVTEPYKLGLVQLSPLAKIKFPDMGKAKTGVTVGGAIPLSTGGARAVGGALLYEIPIGDFTFDAQSGYRQDFTAGGAVILDATVYRNLPAGIWTFAEATSFIGVTGGRSTTVQGRVGAGWGLTDWLDLNGAVVVDQDFSKPGLVFSGNIGVNLLSPEMMGGDSNQMRKSK</sequence>
<protein>
    <recommendedName>
        <fullName evidence="4">Transporter</fullName>
    </recommendedName>
</protein>
<reference evidence="2 3" key="1">
    <citation type="submission" date="2019-03" db="EMBL/GenBank/DDBJ databases">
        <title>Lake Tanganyika Metagenome-Assembled Genomes (MAGs).</title>
        <authorList>
            <person name="Tran P."/>
        </authorList>
    </citation>
    <scope>NUCLEOTIDE SEQUENCE [LARGE SCALE GENOMIC DNA]</scope>
    <source>
        <strain evidence="2">K_DeepCast_65m_m2_236</strain>
    </source>
</reference>